<organism evidence="1 2">
    <name type="scientific">Acaulospora colombiana</name>
    <dbReference type="NCBI Taxonomy" id="27376"/>
    <lineage>
        <taxon>Eukaryota</taxon>
        <taxon>Fungi</taxon>
        <taxon>Fungi incertae sedis</taxon>
        <taxon>Mucoromycota</taxon>
        <taxon>Glomeromycotina</taxon>
        <taxon>Glomeromycetes</taxon>
        <taxon>Diversisporales</taxon>
        <taxon>Acaulosporaceae</taxon>
        <taxon>Acaulospora</taxon>
    </lineage>
</organism>
<evidence type="ECO:0000313" key="1">
    <source>
        <dbReference type="EMBL" id="CAG8460375.1"/>
    </source>
</evidence>
<proteinExistence type="predicted"/>
<accession>A0ACA9K9Q0</accession>
<comment type="caution">
    <text evidence="1">The sequence shown here is derived from an EMBL/GenBank/DDBJ whole genome shotgun (WGS) entry which is preliminary data.</text>
</comment>
<dbReference type="EMBL" id="CAJVPT010001316">
    <property type="protein sequence ID" value="CAG8460375.1"/>
    <property type="molecule type" value="Genomic_DNA"/>
</dbReference>
<sequence length="826" mass="94502">MILRRSARIAAKEKKKETSQQADYVTTNEVVRSKNKSTGRSFLKESSKDAQEVYVEIITGKEKSDEHFESSPENSVVKENSEEPVQPSTETFGCDETLREDVSSQDDSADDPDRIITITFSAPKVEYKPRGITKIERTIRHNIHKTHLLTLLANGIVRNEWCNDQLIQAMACSLIERDMLALFDKALRPNDSSRGQLLITAIQELCDWWKKYFIISKPGICFREYHEFGTKGLIEDYEVLFPDVLTSIKSFRKSLKIGEGSRDTSAQLFVALLRSLGIPARLICSLQAVSFKFSRKDNSKKPEGNFGSDVKSTDQSDKDIKKKFNIDKYTLSSKNQSSGSKRKEREDDDYTPHQKKPTVYFAVHKKWLCVDPTRAFVNRPKAMEPSVTDKNNVMAYVVAFEQDGYIKDVTRRYTTQWGARTRKLRIPSTKDGYDWWDETLAYFARPYEREQDLCEDASLLSMEVSERMPTTISAFHNHPLYFETITPKLPVLGHIRGEPIYPRKNVKQEGQQPIKHVKSRIYTLAKRRAANMAELFNEEPLESGLYGEWQTEIYKPDPVVNGIVPKNNYGNVNLFKPSMCPPGGVHLPYNGMGKIAKKFGIDYGEAVVGFDFQSQRCVPVAKGVVVPEEHAEMLLEAWEEHIRNVEATNRAKKLKEIYDNWRKMIIGLQIRQRLKDDYGDRVEEDLSLENEDEGEDEFYHGETDEEKVEEDGPTDGQYVDAKDCGEVIVENVGDEGNCVGSQDENIDELFADFKECETETDLLMEDVDLNEGIINENDVDMIDTSSHIEDENFHVYTGITNEVLIDQECLNNYNDPFDTKGGFLLE</sequence>
<keyword evidence="2" id="KW-1185">Reference proteome</keyword>
<dbReference type="Proteomes" id="UP000789525">
    <property type="component" value="Unassembled WGS sequence"/>
</dbReference>
<name>A0ACA9K9Q0_9GLOM</name>
<evidence type="ECO:0000313" key="2">
    <source>
        <dbReference type="Proteomes" id="UP000789525"/>
    </source>
</evidence>
<protein>
    <submittedName>
        <fullName evidence="1">11689_t:CDS:1</fullName>
    </submittedName>
</protein>
<reference evidence="1" key="1">
    <citation type="submission" date="2021-06" db="EMBL/GenBank/DDBJ databases">
        <authorList>
            <person name="Kallberg Y."/>
            <person name="Tangrot J."/>
            <person name="Rosling A."/>
        </authorList>
    </citation>
    <scope>NUCLEOTIDE SEQUENCE</scope>
    <source>
        <strain evidence="1">CL356</strain>
    </source>
</reference>
<gene>
    <name evidence="1" type="ORF">ACOLOM_LOCUS1146</name>
</gene>